<evidence type="ECO:0000259" key="2">
    <source>
        <dbReference type="Pfam" id="PF07331"/>
    </source>
</evidence>
<dbReference type="Proteomes" id="UP001274321">
    <property type="component" value="Unassembled WGS sequence"/>
</dbReference>
<sequence>MTGRKIDLQDALFGAFLILVSGGTLLATTKLSIGNAAEMGPGYMPRAIALILMAFGLFFTAKGLFRGGEGRGIERIHLRPLPGILLAVGVFALLAESAGLAIASLSTVVIAGFAGPEHRFFESVIFSVVLTACAVLLFVKVLNLPIPVWPW</sequence>
<reference evidence="3 4" key="1">
    <citation type="submission" date="2023-11" db="EMBL/GenBank/DDBJ databases">
        <authorList>
            <person name="Bao R."/>
        </authorList>
    </citation>
    <scope>NUCLEOTIDE SEQUENCE [LARGE SCALE GENOMIC DNA]</scope>
    <source>
        <strain evidence="3 4">PJ23</strain>
    </source>
</reference>
<keyword evidence="1" id="KW-0472">Membrane</keyword>
<evidence type="ECO:0000313" key="3">
    <source>
        <dbReference type="EMBL" id="MDX6805848.1"/>
    </source>
</evidence>
<proteinExistence type="predicted"/>
<keyword evidence="4" id="KW-1185">Reference proteome</keyword>
<evidence type="ECO:0000313" key="4">
    <source>
        <dbReference type="Proteomes" id="UP001274321"/>
    </source>
</evidence>
<dbReference type="InterPro" id="IPR009936">
    <property type="entry name" value="DUF1468"/>
</dbReference>
<evidence type="ECO:0000256" key="1">
    <source>
        <dbReference type="SAM" id="Phobius"/>
    </source>
</evidence>
<feature type="transmembrane region" description="Helical" evidence="1">
    <location>
        <begin position="43"/>
        <end position="65"/>
    </location>
</feature>
<name>A0ABU4RNU4_9HYPH</name>
<dbReference type="EMBL" id="JAXAFJ010000003">
    <property type="protein sequence ID" value="MDX6805848.1"/>
    <property type="molecule type" value="Genomic_DNA"/>
</dbReference>
<feature type="domain" description="DUF1468" evidence="2">
    <location>
        <begin position="12"/>
        <end position="147"/>
    </location>
</feature>
<feature type="transmembrane region" description="Helical" evidence="1">
    <location>
        <begin position="12"/>
        <end position="31"/>
    </location>
</feature>
<protein>
    <submittedName>
        <fullName evidence="3">Tripartite tricarboxylate transporter TctB family protein</fullName>
    </submittedName>
</protein>
<organism evidence="3 4">
    <name type="scientific">Terrihabitans rhizophilus</name>
    <dbReference type="NCBI Taxonomy" id="3092662"/>
    <lineage>
        <taxon>Bacteria</taxon>
        <taxon>Pseudomonadati</taxon>
        <taxon>Pseudomonadota</taxon>
        <taxon>Alphaproteobacteria</taxon>
        <taxon>Hyphomicrobiales</taxon>
        <taxon>Terrihabitans</taxon>
    </lineage>
</organism>
<comment type="caution">
    <text evidence="3">The sequence shown here is derived from an EMBL/GenBank/DDBJ whole genome shotgun (WGS) entry which is preliminary data.</text>
</comment>
<accession>A0ABU4RNU4</accession>
<gene>
    <name evidence="3" type="ORF">SCD90_07215</name>
</gene>
<dbReference type="Pfam" id="PF07331">
    <property type="entry name" value="TctB"/>
    <property type="match status" value="1"/>
</dbReference>
<keyword evidence="1" id="KW-0812">Transmembrane</keyword>
<feature type="transmembrane region" description="Helical" evidence="1">
    <location>
        <begin position="85"/>
        <end position="114"/>
    </location>
</feature>
<dbReference type="RefSeq" id="WP_319843973.1">
    <property type="nucleotide sequence ID" value="NZ_JAXAFJ010000003.1"/>
</dbReference>
<keyword evidence="1" id="KW-1133">Transmembrane helix</keyword>
<feature type="transmembrane region" description="Helical" evidence="1">
    <location>
        <begin position="120"/>
        <end position="139"/>
    </location>
</feature>